<evidence type="ECO:0000313" key="4">
    <source>
        <dbReference type="Proteomes" id="UP000219689"/>
    </source>
</evidence>
<organism evidence="3 4">
    <name type="scientific">Natrinema ejinorense</name>
    <dbReference type="NCBI Taxonomy" id="373386"/>
    <lineage>
        <taxon>Archaea</taxon>
        <taxon>Methanobacteriati</taxon>
        <taxon>Methanobacteriota</taxon>
        <taxon>Stenosarchaea group</taxon>
        <taxon>Halobacteria</taxon>
        <taxon>Halobacteriales</taxon>
        <taxon>Natrialbaceae</taxon>
        <taxon>Natrinema</taxon>
    </lineage>
</organism>
<dbReference type="EMBL" id="NXNI01000001">
    <property type="protein sequence ID" value="PCR90315.1"/>
    <property type="molecule type" value="Genomic_DNA"/>
</dbReference>
<gene>
    <name evidence="3" type="ORF">CP557_07050</name>
</gene>
<evidence type="ECO:0000256" key="1">
    <source>
        <dbReference type="SAM" id="Phobius"/>
    </source>
</evidence>
<accession>A0A2A5QU27</accession>
<proteinExistence type="predicted"/>
<keyword evidence="1" id="KW-1133">Transmembrane helix</keyword>
<name>A0A2A5QU27_9EURY</name>
<keyword evidence="4" id="KW-1185">Reference proteome</keyword>
<dbReference type="AlphaFoldDB" id="A0A2A5QU27"/>
<keyword evidence="1" id="KW-0472">Membrane</keyword>
<evidence type="ECO:0000313" key="3">
    <source>
        <dbReference type="EMBL" id="PCR90315.1"/>
    </source>
</evidence>
<keyword evidence="1" id="KW-0812">Transmembrane</keyword>
<feature type="domain" description="Envelope protein N-terminal" evidence="2">
    <location>
        <begin position="72"/>
        <end position="356"/>
    </location>
</feature>
<dbReference type="Pfam" id="PF26255">
    <property type="entry name" value="Viral_env_HRPV"/>
    <property type="match status" value="1"/>
</dbReference>
<feature type="transmembrane region" description="Helical" evidence="1">
    <location>
        <begin position="523"/>
        <end position="544"/>
    </location>
</feature>
<dbReference type="Proteomes" id="UP000219689">
    <property type="component" value="Unassembled WGS sequence"/>
</dbReference>
<comment type="caution">
    <text evidence="3">The sequence shown here is derived from an EMBL/GenBank/DDBJ whole genome shotgun (WGS) entry which is preliminary data.</text>
</comment>
<protein>
    <recommendedName>
        <fullName evidence="2">Envelope protein N-terminal domain-containing protein</fullName>
    </recommendedName>
</protein>
<evidence type="ECO:0000259" key="2">
    <source>
        <dbReference type="Pfam" id="PF26255"/>
    </source>
</evidence>
<dbReference type="InterPro" id="IPR058677">
    <property type="entry name" value="ORF4_N"/>
</dbReference>
<reference evidence="3 4" key="1">
    <citation type="submission" date="2017-09" db="EMBL/GenBank/DDBJ databases">
        <title>Genome sequences of Natrinema ejinorence JCM 13890T.</title>
        <authorList>
            <person name="Roh S.W."/>
            <person name="Kim Y.B."/>
            <person name="Kim J.Y."/>
        </authorList>
    </citation>
    <scope>NUCLEOTIDE SEQUENCE [LARGE SCALE GENOMIC DNA]</scope>
    <source>
        <strain evidence="3 4">JCM 13890</strain>
    </source>
</reference>
<sequence length="549" mass="59332">MITMKAHSPRPTAHRVGTILLAVFLVGSLLAPIAATAPVAAQDDSIEVREDCGSVARFVAPRACQAAAEAFGSVDQGQDAAAIEKDIHVGASGVKSSQESTDQLLRNYLQDTDSIASMEARHAISTAYENGESPGVADTRAQNAINDYYARLQIQLLEETSLHSDQLAYYANISQNESGILNDFVHVNAGSTEKSYPTGRTVETDVELANGSTHPVTLPEIHFNKGDNYQKDAVVNVFSDTLHNETYYEEYVADSSSTAGSTAEYYGTVHLLNTGSLESKTVYDYRLARERFDEIENQSDTVVSNYDSGTAEDFYTALDNDQIETEDLRGAEGMVRYLSGDANVTDDRYQYALRSVLDMDRSSLDSTMVVHFEGATERDRITHENGSVSYEYNSVNETYEGLLFSSETPADGFQTGVSYDVSNLSGRQKMVTGGDDGDTSDVVFHRGTFTIEEMTDGDGNEINQTDLSDKPDYGTFNATEYQKTIDQADSERETITDTYDGGGGGPLLGGGGGWVPESGGDKWLAAAFLIAIIAIAAAMVTNLADSLGP</sequence>